<dbReference type="Proteomes" id="UP000194499">
    <property type="component" value="Unassembled WGS sequence"/>
</dbReference>
<evidence type="ECO:0000256" key="3">
    <source>
        <dbReference type="ARBA" id="ARBA00012222"/>
    </source>
</evidence>
<evidence type="ECO:0000313" key="16">
    <source>
        <dbReference type="Proteomes" id="UP000464796"/>
    </source>
</evidence>
<dbReference type="EMBL" id="CP041979">
    <property type="protein sequence ID" value="QHH89969.1"/>
    <property type="molecule type" value="Genomic_DNA"/>
</dbReference>
<dbReference type="FunFam" id="3.40.640.10:FF:000046">
    <property type="entry name" value="Cystathionine gamma-lyase"/>
    <property type="match status" value="1"/>
</dbReference>
<dbReference type="InterPro" id="IPR000277">
    <property type="entry name" value="Cys/Met-Metab_PyrdxlP-dep_enz"/>
</dbReference>
<dbReference type="PIRSF" id="PIRSF001434">
    <property type="entry name" value="CGS"/>
    <property type="match status" value="1"/>
</dbReference>
<dbReference type="Gene3D" id="3.90.1150.10">
    <property type="entry name" value="Aspartate Aminotransferase, domain 1"/>
    <property type="match status" value="1"/>
</dbReference>
<evidence type="ECO:0000313" key="13">
    <source>
        <dbReference type="EMBL" id="QHH89969.1"/>
    </source>
</evidence>
<dbReference type="NCBIfam" id="NF005263">
    <property type="entry name" value="PRK06767.1"/>
    <property type="match status" value="1"/>
</dbReference>
<dbReference type="PANTHER" id="PTHR11808:SF80">
    <property type="entry name" value="CYSTATHIONINE GAMMA-LYASE"/>
    <property type="match status" value="1"/>
</dbReference>
<dbReference type="InterPro" id="IPR015421">
    <property type="entry name" value="PyrdxlP-dep_Trfase_major"/>
</dbReference>
<sequence>MKKKHMETALIHHGYTSEEHKGSLTPPLFQTSTFTFETAQQGEASFAGVDPSYIYSRLGNPTVKLFEERMAVLEGGEEALAFGSGMAAISATLIGFLKAGDHIICSNGLYGCTYGFLEVLEEKFMITHSFCDMETEAEIENKIRPNTKLIFVETPINPTMKLIDLKQVIQVAKRNGLLVIVDNTFCSPYLQRPLELGCDAVVHSATKYIGGHGDVVAGVTICKTKALAEKIRPMRKDIGGIMAPFDAWLLLRGLKTLAVRMDRHCDNAEKIVSFLKNHDAVEGVWYPEGELASRQMKRGGGVISFSIKGGKEETQAFINELHFITIAVSLGDTETLIQHPATMTHAAIPAELRQEMGIYDNLIRLSVGLESWEDIASDLEQALKKISTVSNQ</sequence>
<dbReference type="NCBIfam" id="TIGR01328">
    <property type="entry name" value="met_gam_lyase"/>
    <property type="match status" value="1"/>
</dbReference>
<dbReference type="GO" id="GO:0018826">
    <property type="term" value="F:methionine gamma-lyase activity"/>
    <property type="evidence" value="ECO:0007669"/>
    <property type="project" value="UniProtKB-EC"/>
</dbReference>
<comment type="catalytic activity">
    <reaction evidence="10">
        <text>L-methionine + H2O = methanethiol + 2-oxobutanoate + NH4(+)</text>
        <dbReference type="Rhea" id="RHEA:23800"/>
        <dbReference type="ChEBI" id="CHEBI:15377"/>
        <dbReference type="ChEBI" id="CHEBI:16007"/>
        <dbReference type="ChEBI" id="CHEBI:16763"/>
        <dbReference type="ChEBI" id="CHEBI:28938"/>
        <dbReference type="ChEBI" id="CHEBI:57844"/>
        <dbReference type="EC" id="4.4.1.11"/>
    </reaction>
    <physiologicalReaction direction="left-to-right" evidence="10">
        <dbReference type="Rhea" id="RHEA:23801"/>
    </physiologicalReaction>
</comment>
<accession>A0A1Y5ZGC1</accession>
<dbReference type="Gene3D" id="3.40.640.10">
    <property type="entry name" value="Type I PLP-dependent aspartate aminotransferase-like (Major domain)"/>
    <property type="match status" value="1"/>
</dbReference>
<gene>
    <name evidence="14" type="primary">mdeA_2</name>
    <name evidence="13" type="synonym">megL</name>
    <name evidence="14" type="ORF">BACERE00191_01785</name>
    <name evidence="13" type="ORF">FPL01_15210</name>
</gene>
<organism evidence="14 15">
    <name type="scientific">Bacillus pacificus</name>
    <dbReference type="NCBI Taxonomy" id="2026187"/>
    <lineage>
        <taxon>Bacteria</taxon>
        <taxon>Bacillati</taxon>
        <taxon>Bacillota</taxon>
        <taxon>Bacilli</taxon>
        <taxon>Bacillales</taxon>
        <taxon>Bacillaceae</taxon>
        <taxon>Bacillus</taxon>
        <taxon>Bacillus cereus group</taxon>
    </lineage>
</organism>
<evidence type="ECO:0000256" key="8">
    <source>
        <dbReference type="ARBA" id="ARBA00047199"/>
    </source>
</evidence>
<evidence type="ECO:0000256" key="7">
    <source>
        <dbReference type="ARBA" id="ARBA00047175"/>
    </source>
</evidence>
<accession>A0A3P1C716</accession>
<evidence type="ECO:0000313" key="15">
    <source>
        <dbReference type="Proteomes" id="UP000194499"/>
    </source>
</evidence>
<dbReference type="InterPro" id="IPR015424">
    <property type="entry name" value="PyrdxlP-dep_Trfase"/>
</dbReference>
<reference evidence="13 16" key="3">
    <citation type="submission" date="2019-07" db="EMBL/GenBank/DDBJ databases">
        <authorList>
            <person name="Yu W.S."/>
            <person name="Cheong H.-M."/>
            <person name="Choi Y."/>
            <person name="Hwang K.J."/>
            <person name="Jung K."/>
            <person name="Lee S."/>
            <person name="Choi C."/>
        </authorList>
    </citation>
    <scope>NUCLEOTIDE SEQUENCE [LARGE SCALE GENOMIC DNA]</scope>
    <source>
        <strain evidence="13 16">NCCP 15909</strain>
    </source>
</reference>
<evidence type="ECO:0000256" key="10">
    <source>
        <dbReference type="ARBA" id="ARBA00052699"/>
    </source>
</evidence>
<dbReference type="Proteomes" id="UP000464796">
    <property type="component" value="Chromosome"/>
</dbReference>
<evidence type="ECO:0000313" key="14">
    <source>
        <dbReference type="EMBL" id="SMD91831.1"/>
    </source>
</evidence>
<dbReference type="GO" id="GO:0047982">
    <property type="term" value="F:homocysteine desulfhydrase activity"/>
    <property type="evidence" value="ECO:0007669"/>
    <property type="project" value="UniProtKB-EC"/>
</dbReference>
<feature type="modified residue" description="N6-(pyridoxal phosphate)lysine" evidence="11">
    <location>
        <position position="207"/>
    </location>
</feature>
<evidence type="ECO:0000256" key="9">
    <source>
        <dbReference type="ARBA" id="ARBA00048780"/>
    </source>
</evidence>
<dbReference type="RefSeq" id="WP_000726591.1">
    <property type="nucleotide sequence ID" value="NZ_CP093424.1"/>
</dbReference>
<dbReference type="EC" id="4.4.1.11" evidence="3"/>
<comment type="cofactor">
    <cofactor evidence="1 12">
        <name>pyridoxal 5'-phosphate</name>
        <dbReference type="ChEBI" id="CHEBI:597326"/>
    </cofactor>
</comment>
<keyword evidence="5 11" id="KW-0663">Pyridoxal phosphate</keyword>
<evidence type="ECO:0000256" key="1">
    <source>
        <dbReference type="ARBA" id="ARBA00001933"/>
    </source>
</evidence>
<proteinExistence type="inferred from homology"/>
<dbReference type="CDD" id="cd00614">
    <property type="entry name" value="CGS_like"/>
    <property type="match status" value="1"/>
</dbReference>
<evidence type="ECO:0000256" key="12">
    <source>
        <dbReference type="RuleBase" id="RU362118"/>
    </source>
</evidence>
<comment type="similarity">
    <text evidence="2">Belongs to the trans-sulfuration enzymes family. L-methionine gamma-lyase subfamily.</text>
</comment>
<dbReference type="EC" id="4.4.1.2" evidence="7"/>
<evidence type="ECO:0000256" key="4">
    <source>
        <dbReference type="ARBA" id="ARBA00019040"/>
    </source>
</evidence>
<name>A0A3P1C716_9BACI</name>
<comment type="catalytic activity">
    <reaction evidence="9">
        <text>L-homocysteine + H2O = 2-oxobutanoate + hydrogen sulfide + NH4(+) + H(+)</text>
        <dbReference type="Rhea" id="RHEA:14501"/>
        <dbReference type="ChEBI" id="CHEBI:15377"/>
        <dbReference type="ChEBI" id="CHEBI:15378"/>
        <dbReference type="ChEBI" id="CHEBI:16763"/>
        <dbReference type="ChEBI" id="CHEBI:28938"/>
        <dbReference type="ChEBI" id="CHEBI:29919"/>
        <dbReference type="ChEBI" id="CHEBI:58199"/>
        <dbReference type="EC" id="4.4.1.2"/>
    </reaction>
    <physiologicalReaction direction="left-to-right" evidence="9">
        <dbReference type="Rhea" id="RHEA:14502"/>
    </physiologicalReaction>
</comment>
<dbReference type="InterPro" id="IPR006237">
    <property type="entry name" value="L-Met_gamma_lys"/>
</dbReference>
<protein>
    <recommendedName>
        <fullName evidence="4">L-methionine gamma-lyase</fullName>
        <ecNumber evidence="3">4.4.1.11</ecNumber>
        <ecNumber evidence="7">4.4.1.2</ecNumber>
    </recommendedName>
    <alternativeName>
        <fullName evidence="8">Homocysteine desulfhydrase</fullName>
    </alternativeName>
</protein>
<reference evidence="14" key="1">
    <citation type="submission" date="2017-04" db="EMBL/GenBank/DDBJ databases">
        <authorList>
            <person name="Afonso C.L."/>
            <person name="Miller P.J."/>
            <person name="Scott M.A."/>
            <person name="Spackman E."/>
            <person name="Goraichik I."/>
            <person name="Dimitrov K.M."/>
            <person name="Suarez D.L."/>
            <person name="Swayne D.E."/>
        </authorList>
    </citation>
    <scope>NUCLEOTIDE SEQUENCE [LARGE SCALE GENOMIC DNA]</scope>
    <source>
        <strain evidence="14">16-00191</strain>
    </source>
</reference>
<dbReference type="SUPFAM" id="SSF53383">
    <property type="entry name" value="PLP-dependent transferases"/>
    <property type="match status" value="1"/>
</dbReference>
<dbReference type="GO" id="GO:0005737">
    <property type="term" value="C:cytoplasm"/>
    <property type="evidence" value="ECO:0007669"/>
    <property type="project" value="TreeGrafter"/>
</dbReference>
<dbReference type="EMBL" id="FWZB01000036">
    <property type="protein sequence ID" value="SMD91831.1"/>
    <property type="molecule type" value="Genomic_DNA"/>
</dbReference>
<dbReference type="PANTHER" id="PTHR11808">
    <property type="entry name" value="TRANS-SULFURATION ENZYME FAMILY MEMBER"/>
    <property type="match status" value="1"/>
</dbReference>
<dbReference type="Pfam" id="PF01053">
    <property type="entry name" value="Cys_Met_Meta_PP"/>
    <property type="match status" value="1"/>
</dbReference>
<evidence type="ECO:0000256" key="5">
    <source>
        <dbReference type="ARBA" id="ARBA00022898"/>
    </source>
</evidence>
<dbReference type="GO" id="GO:0030170">
    <property type="term" value="F:pyridoxal phosphate binding"/>
    <property type="evidence" value="ECO:0007669"/>
    <property type="project" value="InterPro"/>
</dbReference>
<keyword evidence="16" id="KW-1185">Reference proteome</keyword>
<keyword evidence="6 14" id="KW-0456">Lyase</keyword>
<reference evidence="15" key="2">
    <citation type="submission" date="2017-04" db="EMBL/GenBank/DDBJ databases">
        <authorList>
            <person name="Criscuolo A."/>
        </authorList>
    </citation>
    <scope>NUCLEOTIDE SEQUENCE [LARGE SCALE GENOMIC DNA]</scope>
</reference>
<dbReference type="InterPro" id="IPR015422">
    <property type="entry name" value="PyrdxlP-dep_Trfase_small"/>
</dbReference>
<evidence type="ECO:0000256" key="2">
    <source>
        <dbReference type="ARBA" id="ARBA00008667"/>
    </source>
</evidence>
<evidence type="ECO:0000256" key="6">
    <source>
        <dbReference type="ARBA" id="ARBA00023239"/>
    </source>
</evidence>
<dbReference type="GO" id="GO:0019346">
    <property type="term" value="P:transsulfuration"/>
    <property type="evidence" value="ECO:0007669"/>
    <property type="project" value="InterPro"/>
</dbReference>
<dbReference type="AlphaFoldDB" id="A0A3P1C716"/>
<evidence type="ECO:0000256" key="11">
    <source>
        <dbReference type="PIRSR" id="PIRSR001434-2"/>
    </source>
</evidence>